<dbReference type="EC" id="1.3.1.76" evidence="2"/>
<name>A0A8J7LYQ2_9BACT</name>
<protein>
    <recommendedName>
        <fullName evidence="2">precorrin-2 dehydrogenase</fullName>
        <ecNumber evidence="2">1.3.1.76</ecNumber>
    </recommendedName>
</protein>
<dbReference type="UniPathway" id="UPA00262">
    <property type="reaction ID" value="UER00222"/>
</dbReference>
<feature type="domain" description="Siroheme synthase central" evidence="7">
    <location>
        <begin position="119"/>
        <end position="143"/>
    </location>
</feature>
<accession>A0A8J7LYQ2</accession>
<dbReference type="Pfam" id="PF14824">
    <property type="entry name" value="Sirohm_synth_M"/>
    <property type="match status" value="1"/>
</dbReference>
<proteinExistence type="predicted"/>
<dbReference type="Gene3D" id="3.40.50.720">
    <property type="entry name" value="NAD(P)-binding Rossmann-like Domain"/>
    <property type="match status" value="1"/>
</dbReference>
<dbReference type="RefSeq" id="WP_199384283.1">
    <property type="nucleotide sequence ID" value="NZ_JAEMHM010000009.1"/>
</dbReference>
<evidence type="ECO:0000256" key="2">
    <source>
        <dbReference type="ARBA" id="ARBA00012400"/>
    </source>
</evidence>
<keyword evidence="3" id="KW-0560">Oxidoreductase</keyword>
<dbReference type="SUPFAM" id="SSF51735">
    <property type="entry name" value="NAD(P)-binding Rossmann-fold domains"/>
    <property type="match status" value="1"/>
</dbReference>
<dbReference type="Pfam" id="PF13241">
    <property type="entry name" value="NAD_binding_7"/>
    <property type="match status" value="1"/>
</dbReference>
<dbReference type="Proteomes" id="UP000636888">
    <property type="component" value="Unassembled WGS sequence"/>
</dbReference>
<comment type="catalytic activity">
    <reaction evidence="6">
        <text>precorrin-2 + NAD(+) = sirohydrochlorin + NADH + 2 H(+)</text>
        <dbReference type="Rhea" id="RHEA:15613"/>
        <dbReference type="ChEBI" id="CHEBI:15378"/>
        <dbReference type="ChEBI" id="CHEBI:57540"/>
        <dbReference type="ChEBI" id="CHEBI:57945"/>
        <dbReference type="ChEBI" id="CHEBI:58351"/>
        <dbReference type="ChEBI" id="CHEBI:58827"/>
        <dbReference type="EC" id="1.3.1.76"/>
    </reaction>
</comment>
<evidence type="ECO:0000256" key="3">
    <source>
        <dbReference type="ARBA" id="ARBA00023002"/>
    </source>
</evidence>
<dbReference type="NCBIfam" id="TIGR01470">
    <property type="entry name" value="cysG_Nterm"/>
    <property type="match status" value="1"/>
</dbReference>
<evidence type="ECO:0000313" key="8">
    <source>
        <dbReference type="EMBL" id="MBJ6725386.1"/>
    </source>
</evidence>
<evidence type="ECO:0000256" key="1">
    <source>
        <dbReference type="ARBA" id="ARBA00005010"/>
    </source>
</evidence>
<keyword evidence="4" id="KW-0520">NAD</keyword>
<dbReference type="InterPro" id="IPR036291">
    <property type="entry name" value="NAD(P)-bd_dom_sf"/>
</dbReference>
<dbReference type="GO" id="GO:0043115">
    <property type="term" value="F:precorrin-2 dehydrogenase activity"/>
    <property type="evidence" value="ECO:0007669"/>
    <property type="project" value="UniProtKB-EC"/>
</dbReference>
<comment type="pathway">
    <text evidence="1">Porphyrin-containing compound metabolism; siroheme biosynthesis; sirohydrochlorin from precorrin-2: step 1/1.</text>
</comment>
<gene>
    <name evidence="8" type="ORF">JFN93_11755</name>
</gene>
<keyword evidence="5" id="KW-0627">Porphyrin biosynthesis</keyword>
<sequence length="224" mass="23977">MRFYPISLDVKGKRVVIVGGGSVAARKADRLVQAGARITVVAPKVAKSLADLADKGIICHVCRPFGPGDLAGARLAFAATDDREVNRAVAEEARRTGIFVDVTDAPAESDFATPAVLQQGELQITVSTAGASPALSRRIVEQLQAEFGPEYAETVDLFRAVREKTLTVTGGAAYNKRVFADLASRDLPALIKNGRKDEIEQILLKLFGTGFSLDPERAEKKDPS</sequence>
<evidence type="ECO:0000259" key="7">
    <source>
        <dbReference type="Pfam" id="PF14824"/>
    </source>
</evidence>
<evidence type="ECO:0000256" key="6">
    <source>
        <dbReference type="ARBA" id="ARBA00047561"/>
    </source>
</evidence>
<comment type="caution">
    <text evidence="8">The sequence shown here is derived from an EMBL/GenBank/DDBJ whole genome shotgun (WGS) entry which is preliminary data.</text>
</comment>
<dbReference type="InterPro" id="IPR006367">
    <property type="entry name" value="Sirohaem_synthase_N"/>
</dbReference>
<organism evidence="8 9">
    <name type="scientific">Geomesophilobacter sediminis</name>
    <dbReference type="NCBI Taxonomy" id="2798584"/>
    <lineage>
        <taxon>Bacteria</taxon>
        <taxon>Pseudomonadati</taxon>
        <taxon>Thermodesulfobacteriota</taxon>
        <taxon>Desulfuromonadia</taxon>
        <taxon>Geobacterales</taxon>
        <taxon>Geobacteraceae</taxon>
        <taxon>Geomesophilobacter</taxon>
    </lineage>
</organism>
<dbReference type="EMBL" id="JAEMHM010000009">
    <property type="protein sequence ID" value="MBJ6725386.1"/>
    <property type="molecule type" value="Genomic_DNA"/>
</dbReference>
<dbReference type="PANTHER" id="PTHR35330:SF1">
    <property type="entry name" value="SIROHEME BIOSYNTHESIS PROTEIN MET8"/>
    <property type="match status" value="1"/>
</dbReference>
<evidence type="ECO:0000313" key="9">
    <source>
        <dbReference type="Proteomes" id="UP000636888"/>
    </source>
</evidence>
<dbReference type="AlphaFoldDB" id="A0A8J7LYQ2"/>
<dbReference type="Gene3D" id="1.10.8.610">
    <property type="entry name" value="SirC, precorrin-2 dehydrogenase, C-terminal helical domain-like"/>
    <property type="match status" value="1"/>
</dbReference>
<dbReference type="PANTHER" id="PTHR35330">
    <property type="entry name" value="SIROHEME BIOSYNTHESIS PROTEIN MET8"/>
    <property type="match status" value="1"/>
</dbReference>
<evidence type="ECO:0000256" key="4">
    <source>
        <dbReference type="ARBA" id="ARBA00023027"/>
    </source>
</evidence>
<keyword evidence="9" id="KW-1185">Reference proteome</keyword>
<dbReference type="InterPro" id="IPR042518">
    <property type="entry name" value="SirC_C"/>
</dbReference>
<reference evidence="8" key="1">
    <citation type="submission" date="2020-12" db="EMBL/GenBank/DDBJ databases">
        <title>Geomonas sp. Red875, isolated from river sediment.</title>
        <authorList>
            <person name="Xu Z."/>
            <person name="Zhang Z."/>
            <person name="Masuda Y."/>
            <person name="Itoh H."/>
            <person name="Senoo K."/>
        </authorList>
    </citation>
    <scope>NUCLEOTIDE SEQUENCE</scope>
    <source>
        <strain evidence="8">Red875</strain>
    </source>
</reference>
<dbReference type="GO" id="GO:0019354">
    <property type="term" value="P:siroheme biosynthetic process"/>
    <property type="evidence" value="ECO:0007669"/>
    <property type="project" value="UniProtKB-UniPathway"/>
</dbReference>
<evidence type="ECO:0000256" key="5">
    <source>
        <dbReference type="ARBA" id="ARBA00023244"/>
    </source>
</evidence>
<dbReference type="GO" id="GO:0004325">
    <property type="term" value="F:ferrochelatase activity"/>
    <property type="evidence" value="ECO:0007669"/>
    <property type="project" value="InterPro"/>
</dbReference>
<dbReference type="SUPFAM" id="SSF75615">
    <property type="entry name" value="Siroheme synthase middle domains-like"/>
    <property type="match status" value="1"/>
</dbReference>
<dbReference type="InterPro" id="IPR028281">
    <property type="entry name" value="Sirohaem_synthase_central"/>
</dbReference>
<dbReference type="InterPro" id="IPR028161">
    <property type="entry name" value="Met8-like"/>
</dbReference>